<dbReference type="GO" id="GO:0004222">
    <property type="term" value="F:metalloendopeptidase activity"/>
    <property type="evidence" value="ECO:0007669"/>
    <property type="project" value="InterPro"/>
</dbReference>
<dbReference type="GO" id="GO:0006508">
    <property type="term" value="P:proteolysis"/>
    <property type="evidence" value="ECO:0007669"/>
    <property type="project" value="UniProtKB-KW"/>
</dbReference>
<dbReference type="InterPro" id="IPR000868">
    <property type="entry name" value="Isochorismatase-like_dom"/>
</dbReference>
<dbReference type="CDD" id="cd06455">
    <property type="entry name" value="M3A_TOP"/>
    <property type="match status" value="1"/>
</dbReference>
<dbReference type="InterPro" id="IPR024080">
    <property type="entry name" value="Neurolysin/TOP_N"/>
</dbReference>
<comment type="similarity">
    <text evidence="1 8">Belongs to the peptidase M3 family.</text>
</comment>
<evidence type="ECO:0000256" key="3">
    <source>
        <dbReference type="ARBA" id="ARBA00022670"/>
    </source>
</evidence>
<dbReference type="AlphaFoldDB" id="A0A1V6NDU5"/>
<comment type="cofactor">
    <cofactor evidence="8">
        <name>Zn(2+)</name>
        <dbReference type="ChEBI" id="CHEBI:29105"/>
    </cofactor>
    <text evidence="8">Binds 1 zinc ion.</text>
</comment>
<gene>
    <name evidence="11" type="ORF">PENPOL_c011G03743</name>
</gene>
<dbReference type="SUPFAM" id="SSF52499">
    <property type="entry name" value="Isochorismatase-like hydrolases"/>
    <property type="match status" value="1"/>
</dbReference>
<protein>
    <submittedName>
        <fullName evidence="11">Uncharacterized protein</fullName>
    </submittedName>
</protein>
<accession>A0A1V6NDU5</accession>
<organism evidence="11 12">
    <name type="scientific">Penicillium polonicum</name>
    <dbReference type="NCBI Taxonomy" id="60169"/>
    <lineage>
        <taxon>Eukaryota</taxon>
        <taxon>Fungi</taxon>
        <taxon>Dikarya</taxon>
        <taxon>Ascomycota</taxon>
        <taxon>Pezizomycotina</taxon>
        <taxon>Eurotiomycetes</taxon>
        <taxon>Eurotiomycetidae</taxon>
        <taxon>Eurotiales</taxon>
        <taxon>Aspergillaceae</taxon>
        <taxon>Penicillium</taxon>
    </lineage>
</organism>
<reference evidence="12" key="1">
    <citation type="journal article" date="2017" name="Nat. Microbiol.">
        <title>Global analysis of biosynthetic gene clusters reveals vast potential of secondary metabolite production in Penicillium species.</title>
        <authorList>
            <person name="Nielsen J.C."/>
            <person name="Grijseels S."/>
            <person name="Prigent S."/>
            <person name="Ji B."/>
            <person name="Dainat J."/>
            <person name="Nielsen K.F."/>
            <person name="Frisvad J.C."/>
            <person name="Workman M."/>
            <person name="Nielsen J."/>
        </authorList>
    </citation>
    <scope>NUCLEOTIDE SEQUENCE [LARGE SCALE GENOMIC DNA]</scope>
    <source>
        <strain evidence="12">IBT 4502</strain>
    </source>
</reference>
<keyword evidence="6 8" id="KW-0862">Zinc</keyword>
<evidence type="ECO:0000313" key="11">
    <source>
        <dbReference type="EMBL" id="OQD62823.1"/>
    </source>
</evidence>
<comment type="caution">
    <text evidence="11">The sequence shown here is derived from an EMBL/GenBank/DDBJ whole genome shotgun (WGS) entry which is preliminary data.</text>
</comment>
<keyword evidence="4 8" id="KW-0479">Metal-binding</keyword>
<dbReference type="Pfam" id="PF00857">
    <property type="entry name" value="Isochorismatase"/>
    <property type="match status" value="1"/>
</dbReference>
<dbReference type="InterPro" id="IPR024077">
    <property type="entry name" value="Neurolysin/TOP_dom2"/>
</dbReference>
<dbReference type="InterPro" id="IPR045090">
    <property type="entry name" value="Pept_M3A_M3B"/>
</dbReference>
<dbReference type="InterPro" id="IPR001567">
    <property type="entry name" value="Pept_M3A_M3B_dom"/>
</dbReference>
<proteinExistence type="inferred from homology"/>
<dbReference type="InterPro" id="IPR024079">
    <property type="entry name" value="MetalloPept_cat_dom_sf"/>
</dbReference>
<dbReference type="Gene3D" id="3.40.50.850">
    <property type="entry name" value="Isochorismatase-like"/>
    <property type="match status" value="1"/>
</dbReference>
<keyword evidence="12" id="KW-1185">Reference proteome</keyword>
<evidence type="ECO:0000256" key="2">
    <source>
        <dbReference type="ARBA" id="ARBA00006336"/>
    </source>
</evidence>
<dbReference type="OrthoDB" id="534666at2759"/>
<dbReference type="GO" id="GO:0005758">
    <property type="term" value="C:mitochondrial intermembrane space"/>
    <property type="evidence" value="ECO:0007669"/>
    <property type="project" value="TreeGrafter"/>
</dbReference>
<dbReference type="STRING" id="60169.A0A1V6NDU5"/>
<evidence type="ECO:0000259" key="9">
    <source>
        <dbReference type="Pfam" id="PF00857"/>
    </source>
</evidence>
<dbReference type="PANTHER" id="PTHR11804">
    <property type="entry name" value="PROTEASE M3 THIMET OLIGOPEPTIDASE-RELATED"/>
    <property type="match status" value="1"/>
</dbReference>
<comment type="similarity">
    <text evidence="2">Belongs to the isochorismatase family.</text>
</comment>
<dbReference type="InterPro" id="IPR036380">
    <property type="entry name" value="Isochorismatase-like_sf"/>
</dbReference>
<evidence type="ECO:0000256" key="6">
    <source>
        <dbReference type="ARBA" id="ARBA00022833"/>
    </source>
</evidence>
<dbReference type="SUPFAM" id="SSF55486">
    <property type="entry name" value="Metalloproteases ('zincins'), catalytic domain"/>
    <property type="match status" value="1"/>
</dbReference>
<evidence type="ECO:0000256" key="7">
    <source>
        <dbReference type="ARBA" id="ARBA00023049"/>
    </source>
</evidence>
<feature type="domain" description="Isochorismatase-like" evidence="9">
    <location>
        <begin position="752"/>
        <end position="901"/>
    </location>
</feature>
<dbReference type="GO" id="GO:0006518">
    <property type="term" value="P:peptide metabolic process"/>
    <property type="evidence" value="ECO:0007669"/>
    <property type="project" value="TreeGrafter"/>
</dbReference>
<dbReference type="Gene3D" id="1.10.1370.10">
    <property type="entry name" value="Neurolysin, domain 3"/>
    <property type="match status" value="1"/>
</dbReference>
<evidence type="ECO:0000313" key="12">
    <source>
        <dbReference type="Proteomes" id="UP000191408"/>
    </source>
</evidence>
<sequence>MSLPQSLPRVLTTEEIVPTMQRIINEYNTARALILQTVTPTTATFNNVMLPLAQVENSVQGELGMIDMLQYGSPSLATQGAFDEARTLYLKASALWTADEEFFKLLQAAKEKPDFQTLDGESKHLLERELLEYKHAGLGILGHAELEEYQKSQMEISDLERKFQQNLARETGGLCLSLEELDGVPEDELAKWNNAPGEEEPINENHQRKKKFVPFANGGTLAVLTHAHSSETRKKMFLADNLKLKENKPLFEEIIKRRARQARFLKYRTHAEFRIERRMVKATEWVKGFLSQLQTTLCPHGRGEIAVLQNRRLEDLRARGQYSDHQVKMGFPPWEKRYYEQLVQREFEIDQLKISEFFPLERTATNMLGIFASLLGLRFDPIPAESLTGDVVWHDTVRGFSVWDTKDDAFVGYLYFDLLWRENKYRGNQSVNIQWLSTAGWKQTIPFNNPDVFLPDSNSNKLCLAQTSPSKMGHGIHDLLARTKYIRFHGYRLPPDFGEMPSIMLENWCWMKDVLEELSCHYTTLDENYLADWHKQHPGEPDPPTKIPERLVENLIKYRYFNRGLYHLYQLSISIFDLQIHSLSTDEEIADLDVQSLWYDLREEIEGMDFSECRDGFAFGTFTHLTAGYDVCYYAYLCCTAMAQDLFLSVFAHDPYNRDTWDKYRRGILEYGGREQDLLGMLEGFLGRPPNMNALVEEDHPEQFRQAQFLFSAIYQKPIFKMYFSAGIKAALLLAASIPAQAWNRLDKDNAALLVIDHQVGLAQLVRDYNTNDFRNNILGHAALGNVFNLPTVLTSSSDAGPNGLMLKEIINMHPNATFVRRQGEVNAWDNAEFRAAVKATGKKQLIIAGIVTEVCTSFLALSLIDAGYEVFANTEASGTFDVKLAEDANRRMEKAGVTLMGLFGIVCDLMRDWRGTPGLTEVLPFLDKYQFAYGLVARHHAGSIQNGTFYPVEGTLI</sequence>
<evidence type="ECO:0000256" key="1">
    <source>
        <dbReference type="ARBA" id="ARBA00006040"/>
    </source>
</evidence>
<dbReference type="EMBL" id="MDYM01000011">
    <property type="protein sequence ID" value="OQD62823.1"/>
    <property type="molecule type" value="Genomic_DNA"/>
</dbReference>
<feature type="domain" description="Peptidase M3A/M3B catalytic" evidence="10">
    <location>
        <begin position="223"/>
        <end position="697"/>
    </location>
</feature>
<dbReference type="GO" id="GO:0046872">
    <property type="term" value="F:metal ion binding"/>
    <property type="evidence" value="ECO:0007669"/>
    <property type="project" value="UniProtKB-UniRule"/>
</dbReference>
<keyword evidence="7 8" id="KW-0482">Metalloprotease</keyword>
<name>A0A1V6NDU5_PENPO</name>
<keyword evidence="5 8" id="KW-0378">Hydrolase</keyword>
<dbReference type="PANTHER" id="PTHR11804:SF84">
    <property type="entry name" value="SACCHAROLYSIN"/>
    <property type="match status" value="1"/>
</dbReference>
<dbReference type="Pfam" id="PF01432">
    <property type="entry name" value="Peptidase_M3"/>
    <property type="match status" value="1"/>
</dbReference>
<evidence type="ECO:0000256" key="4">
    <source>
        <dbReference type="ARBA" id="ARBA00022723"/>
    </source>
</evidence>
<dbReference type="Gene3D" id="1.20.1050.40">
    <property type="entry name" value="Endopeptidase. Chain P, domain 1"/>
    <property type="match status" value="1"/>
</dbReference>
<dbReference type="Gene3D" id="3.40.390.10">
    <property type="entry name" value="Collagenase (Catalytic Domain)"/>
    <property type="match status" value="1"/>
</dbReference>
<evidence type="ECO:0000256" key="8">
    <source>
        <dbReference type="RuleBase" id="RU003435"/>
    </source>
</evidence>
<keyword evidence="3 8" id="KW-0645">Protease</keyword>
<dbReference type="Proteomes" id="UP000191408">
    <property type="component" value="Unassembled WGS sequence"/>
</dbReference>
<evidence type="ECO:0000256" key="5">
    <source>
        <dbReference type="ARBA" id="ARBA00022801"/>
    </source>
</evidence>
<evidence type="ECO:0000259" key="10">
    <source>
        <dbReference type="Pfam" id="PF01432"/>
    </source>
</evidence>